<dbReference type="GO" id="GO:0008237">
    <property type="term" value="F:metallopeptidase activity"/>
    <property type="evidence" value="ECO:0007669"/>
    <property type="project" value="InterPro"/>
</dbReference>
<dbReference type="AlphaFoldDB" id="A0A1V9GB87"/>
<comment type="caution">
    <text evidence="2">The sequence shown here is derived from an EMBL/GenBank/DDBJ whole genome shotgun (WGS) entry which is preliminary data.</text>
</comment>
<dbReference type="InterPro" id="IPR024079">
    <property type="entry name" value="MetalloPept_cat_dom_sf"/>
</dbReference>
<dbReference type="Gene3D" id="3.40.390.10">
    <property type="entry name" value="Collagenase (Catalytic Domain)"/>
    <property type="match status" value="1"/>
</dbReference>
<reference evidence="3" key="1">
    <citation type="submission" date="2016-04" db="EMBL/GenBank/DDBJ databases">
        <authorList>
            <person name="Chen L."/>
            <person name="Zhuang W."/>
            <person name="Wang G."/>
        </authorList>
    </citation>
    <scope>NUCLEOTIDE SEQUENCE [LARGE SCALE GENOMIC DNA]</scope>
    <source>
        <strain evidence="3">208</strain>
    </source>
</reference>
<sequence length="531" mass="57650">MKTIFSVLFALTIAAGAKAQVPLLNSYPSARATIFLDFDGQYVTGSSWNWSGPITAQPSGFSADGVTEIFNRVSEDYRIFNLNITTDSTVYAAAPKFQRIRVIITPTYQWYGGGVGGVAFVGSFTWGDNTPCWVFSGLLANNPKYVAEAVSHEAGHTLGLQHQSSYNTSCGKTEYNPGNGTGETSWAPIMGVGYYRNLTTWHYGTNTYGCSYYQDDLAIIAGSPNNFGYRTDDIGNSHTTATSVGFTSTGFSTTGLINTGTDKDVFKFTLSAETYVHLNAVPENVGTKSTNNSGANLDIKLSLLNHKGDTIGQYNPIGAVNAGIDSNLTSGTYYVVVEGTANDHLVKNESLGYYSIEASPLTVLPIHRLALSGRASEGTHNLNWSYEADETVKHIEIQNAKDGEHFETLAQVSAGTRSFSWKPLASAPFYRVRVITANDDRSYYSNIITIRDQSDDKAAIRIMNTMVVNSIVVNADKEASYQVLDGTGRLIQRGKLVSGTNNIDITNAQKGLVLLRIQGETGVNTWKLIKQ</sequence>
<gene>
    <name evidence="2" type="ORF">A4R26_11645</name>
</gene>
<dbReference type="SUPFAM" id="SSF55486">
    <property type="entry name" value="Metalloproteases ('zincins'), catalytic domain"/>
    <property type="match status" value="1"/>
</dbReference>
<evidence type="ECO:0008006" key="4">
    <source>
        <dbReference type="Google" id="ProtNLM"/>
    </source>
</evidence>
<keyword evidence="1" id="KW-0732">Signal</keyword>
<accession>A0A1V9GB87</accession>
<dbReference type="Pfam" id="PF13583">
    <property type="entry name" value="Reprolysin_4"/>
    <property type="match status" value="1"/>
</dbReference>
<dbReference type="Gene3D" id="2.60.120.380">
    <property type="match status" value="1"/>
</dbReference>
<feature type="chain" id="PRO_5012280363" description="Peptidase C-terminal archaeal/bacterial domain-containing protein" evidence="1">
    <location>
        <begin position="20"/>
        <end position="531"/>
    </location>
</feature>
<evidence type="ECO:0000256" key="1">
    <source>
        <dbReference type="SAM" id="SignalP"/>
    </source>
</evidence>
<evidence type="ECO:0000313" key="3">
    <source>
        <dbReference type="Proteomes" id="UP000192276"/>
    </source>
</evidence>
<dbReference type="STRING" id="550983.A4R26_11645"/>
<protein>
    <recommendedName>
        <fullName evidence="4">Peptidase C-terminal archaeal/bacterial domain-containing protein</fullName>
    </recommendedName>
</protein>
<proteinExistence type="predicted"/>
<evidence type="ECO:0000313" key="2">
    <source>
        <dbReference type="EMBL" id="OQP67706.1"/>
    </source>
</evidence>
<dbReference type="EMBL" id="LWBP01000013">
    <property type="protein sequence ID" value="OQP67706.1"/>
    <property type="molecule type" value="Genomic_DNA"/>
</dbReference>
<dbReference type="RefSeq" id="WP_081160986.1">
    <property type="nucleotide sequence ID" value="NZ_LWBP01000013.1"/>
</dbReference>
<dbReference type="Gene3D" id="2.60.40.10">
    <property type="entry name" value="Immunoglobulins"/>
    <property type="match status" value="1"/>
</dbReference>
<feature type="signal peptide" evidence="1">
    <location>
        <begin position="1"/>
        <end position="19"/>
    </location>
</feature>
<dbReference type="Proteomes" id="UP000192276">
    <property type="component" value="Unassembled WGS sequence"/>
</dbReference>
<keyword evidence="3" id="KW-1185">Reference proteome</keyword>
<dbReference type="OrthoDB" id="954626at2"/>
<name>A0A1V9GB87_9BACT</name>
<dbReference type="InterPro" id="IPR013783">
    <property type="entry name" value="Ig-like_fold"/>
</dbReference>
<organism evidence="2 3">
    <name type="scientific">Niastella populi</name>
    <dbReference type="NCBI Taxonomy" id="550983"/>
    <lineage>
        <taxon>Bacteria</taxon>
        <taxon>Pseudomonadati</taxon>
        <taxon>Bacteroidota</taxon>
        <taxon>Chitinophagia</taxon>
        <taxon>Chitinophagales</taxon>
        <taxon>Chitinophagaceae</taxon>
        <taxon>Niastella</taxon>
    </lineage>
</organism>